<accession>A0ACC5R4S0</accession>
<sequence length="434" mass="48675">MSIVVFNPDNVDDVDFSTGMRHPSLDDPANNMWLSDTEPPAVDAVALRRERLAKLRQWMAKADYGAVLLFDPYNQRYATGTRNMFGYFLRNSTRYFFIPTEGPIILFEYPQSYHVSLQLDTVDEARPSKLVWSSVSGKDTETAGPFADEIAELMRLHAAGNKKIGLDRCSHLQAVALQGRGLDVRDCQGEILAVRAVKTPQEIKCLEISMTGAEAAVAAVRDAIKPGITENELFAVMYHEVIRQGGEFIETRLLTSGQRTNPWFNEASGRRVRPGELVALDTDTIGCFGYYSDFSRTFRCGPGRPTAYQKALYRMSYDQVQHNIGIITPGMSFREIAEKAWKIPERFIDQRYTSVMHGVGMHGETPFIAHAMDFATYGREGTIEPGMVVSVESYIGEKGGQEGVKLEEEVLITERGPKLISRFPFEEELLGKEI</sequence>
<name>A0ACC5R4S0_9HYPH</name>
<protein>
    <submittedName>
        <fullName evidence="1">Aminopeptidase P family protein</fullName>
    </submittedName>
</protein>
<keyword evidence="1" id="KW-0031">Aminopeptidase</keyword>
<dbReference type="EMBL" id="JAENHL010000007">
    <property type="protein sequence ID" value="MBK1867657.1"/>
    <property type="molecule type" value="Genomic_DNA"/>
</dbReference>
<dbReference type="Proteomes" id="UP000616151">
    <property type="component" value="Unassembled WGS sequence"/>
</dbReference>
<keyword evidence="2" id="KW-1185">Reference proteome</keyword>
<organism evidence="1 2">
    <name type="scientific">Taklimakanibacter albus</name>
    <dbReference type="NCBI Taxonomy" id="2800327"/>
    <lineage>
        <taxon>Bacteria</taxon>
        <taxon>Pseudomonadati</taxon>
        <taxon>Pseudomonadota</taxon>
        <taxon>Alphaproteobacteria</taxon>
        <taxon>Hyphomicrobiales</taxon>
        <taxon>Aestuariivirgaceae</taxon>
        <taxon>Taklimakanibacter</taxon>
    </lineage>
</organism>
<keyword evidence="1" id="KW-0645">Protease</keyword>
<proteinExistence type="predicted"/>
<evidence type="ECO:0000313" key="1">
    <source>
        <dbReference type="EMBL" id="MBK1867657.1"/>
    </source>
</evidence>
<evidence type="ECO:0000313" key="2">
    <source>
        <dbReference type="Proteomes" id="UP000616151"/>
    </source>
</evidence>
<keyword evidence="1" id="KW-0378">Hydrolase</keyword>
<comment type="caution">
    <text evidence="1">The sequence shown here is derived from an EMBL/GenBank/DDBJ whole genome shotgun (WGS) entry which is preliminary data.</text>
</comment>
<reference evidence="1" key="1">
    <citation type="submission" date="2021-01" db="EMBL/GenBank/DDBJ databases">
        <authorList>
            <person name="Sun Q."/>
        </authorList>
    </citation>
    <scope>NUCLEOTIDE SEQUENCE</scope>
    <source>
        <strain evidence="1">YIM B02566</strain>
    </source>
</reference>
<gene>
    <name evidence="1" type="ORF">JHL16_14965</name>
</gene>